<dbReference type="EMBL" id="ML987193">
    <property type="protein sequence ID" value="KAF2250511.1"/>
    <property type="molecule type" value="Genomic_DNA"/>
</dbReference>
<dbReference type="GeneID" id="54581885"/>
<proteinExistence type="predicted"/>
<gene>
    <name evidence="1" type="ORF">BU26DRAFT_517344</name>
</gene>
<dbReference type="Proteomes" id="UP000800094">
    <property type="component" value="Unassembled WGS sequence"/>
</dbReference>
<reference evidence="1" key="1">
    <citation type="journal article" date="2020" name="Stud. Mycol.">
        <title>101 Dothideomycetes genomes: a test case for predicting lifestyles and emergence of pathogens.</title>
        <authorList>
            <person name="Haridas S."/>
            <person name="Albert R."/>
            <person name="Binder M."/>
            <person name="Bloem J."/>
            <person name="Labutti K."/>
            <person name="Salamov A."/>
            <person name="Andreopoulos B."/>
            <person name="Baker S."/>
            <person name="Barry K."/>
            <person name="Bills G."/>
            <person name="Bluhm B."/>
            <person name="Cannon C."/>
            <person name="Castanera R."/>
            <person name="Culley D."/>
            <person name="Daum C."/>
            <person name="Ezra D."/>
            <person name="Gonzalez J."/>
            <person name="Henrissat B."/>
            <person name="Kuo A."/>
            <person name="Liang C."/>
            <person name="Lipzen A."/>
            <person name="Lutzoni F."/>
            <person name="Magnuson J."/>
            <person name="Mondo S."/>
            <person name="Nolan M."/>
            <person name="Ohm R."/>
            <person name="Pangilinan J."/>
            <person name="Park H.-J."/>
            <person name="Ramirez L."/>
            <person name="Alfaro M."/>
            <person name="Sun H."/>
            <person name="Tritt A."/>
            <person name="Yoshinaga Y."/>
            <person name="Zwiers L.-H."/>
            <person name="Turgeon B."/>
            <person name="Goodwin S."/>
            <person name="Spatafora J."/>
            <person name="Crous P."/>
            <person name="Grigoriev I."/>
        </authorList>
    </citation>
    <scope>NUCLEOTIDE SEQUENCE</scope>
    <source>
        <strain evidence="1">CBS 122368</strain>
    </source>
</reference>
<accession>A0A6A6IJC4</accession>
<name>A0A6A6IJC4_9PLEO</name>
<dbReference type="RefSeq" id="XP_033685515.1">
    <property type="nucleotide sequence ID" value="XM_033828555.1"/>
</dbReference>
<evidence type="ECO:0000313" key="2">
    <source>
        <dbReference type="Proteomes" id="UP000800094"/>
    </source>
</evidence>
<keyword evidence="2" id="KW-1185">Reference proteome</keyword>
<protein>
    <submittedName>
        <fullName evidence="1">Uncharacterized protein</fullName>
    </submittedName>
</protein>
<dbReference type="AlphaFoldDB" id="A0A6A6IJC4"/>
<evidence type="ECO:0000313" key="1">
    <source>
        <dbReference type="EMBL" id="KAF2250511.1"/>
    </source>
</evidence>
<sequence length="68" mass="7733">MCYKNPPVVLLQHALLFPAPALGVMIEMVAYNSDTMLKAQFLRTCLHRMDGFPDIRCPVCLDDLDENH</sequence>
<organism evidence="1 2">
    <name type="scientific">Trematosphaeria pertusa</name>
    <dbReference type="NCBI Taxonomy" id="390896"/>
    <lineage>
        <taxon>Eukaryota</taxon>
        <taxon>Fungi</taxon>
        <taxon>Dikarya</taxon>
        <taxon>Ascomycota</taxon>
        <taxon>Pezizomycotina</taxon>
        <taxon>Dothideomycetes</taxon>
        <taxon>Pleosporomycetidae</taxon>
        <taxon>Pleosporales</taxon>
        <taxon>Massarineae</taxon>
        <taxon>Trematosphaeriaceae</taxon>
        <taxon>Trematosphaeria</taxon>
    </lineage>
</organism>